<dbReference type="OrthoDB" id="194358at2759"/>
<dbReference type="GO" id="GO:0043328">
    <property type="term" value="P:protein transport to vacuole involved in ubiquitin-dependent protein catabolic process via the multivesicular body sorting pathway"/>
    <property type="evidence" value="ECO:0007669"/>
    <property type="project" value="TreeGrafter"/>
</dbReference>
<name>A0A6A1VF00_9ROSI</name>
<feature type="region of interest" description="Disordered" evidence="1">
    <location>
        <begin position="137"/>
        <end position="158"/>
    </location>
</feature>
<keyword evidence="3" id="KW-1185">Reference proteome</keyword>
<evidence type="ECO:0000313" key="3">
    <source>
        <dbReference type="Proteomes" id="UP000516437"/>
    </source>
</evidence>
<protein>
    <submittedName>
        <fullName evidence="2">Uncharacterized protein</fullName>
    </submittedName>
</protein>
<dbReference type="Proteomes" id="UP000516437">
    <property type="component" value="Chromosome 6"/>
</dbReference>
<dbReference type="SUPFAM" id="SSF48403">
    <property type="entry name" value="Ankyrin repeat"/>
    <property type="match status" value="1"/>
</dbReference>
<dbReference type="InterPro" id="IPR036770">
    <property type="entry name" value="Ankyrin_rpt-contain_sf"/>
</dbReference>
<evidence type="ECO:0000256" key="1">
    <source>
        <dbReference type="SAM" id="MobiDB-lite"/>
    </source>
</evidence>
<comment type="caution">
    <text evidence="2">The sequence shown here is derived from an EMBL/GenBank/DDBJ whole genome shotgun (WGS) entry which is preliminary data.</text>
</comment>
<dbReference type="AlphaFoldDB" id="A0A6A1VF00"/>
<gene>
    <name evidence="2" type="ORF">CJ030_MR6G029213</name>
</gene>
<dbReference type="GO" id="GO:0033565">
    <property type="term" value="C:ESCRT-0 complex"/>
    <property type="evidence" value="ECO:0007669"/>
    <property type="project" value="TreeGrafter"/>
</dbReference>
<accession>A0A6A1VF00</accession>
<reference evidence="2 3" key="1">
    <citation type="journal article" date="2019" name="Plant Biotechnol. J.">
        <title>The red bayberry genome and genetic basis of sex determination.</title>
        <authorList>
            <person name="Jia H.M."/>
            <person name="Jia H.J."/>
            <person name="Cai Q.L."/>
            <person name="Wang Y."/>
            <person name="Zhao H.B."/>
            <person name="Yang W.F."/>
            <person name="Wang G.Y."/>
            <person name="Li Y.H."/>
            <person name="Zhan D.L."/>
            <person name="Shen Y.T."/>
            <person name="Niu Q.F."/>
            <person name="Chang L."/>
            <person name="Qiu J."/>
            <person name="Zhao L."/>
            <person name="Xie H.B."/>
            <person name="Fu W.Y."/>
            <person name="Jin J."/>
            <person name="Li X.W."/>
            <person name="Jiao Y."/>
            <person name="Zhou C.C."/>
            <person name="Tu T."/>
            <person name="Chai C.Y."/>
            <person name="Gao J.L."/>
            <person name="Fan L.J."/>
            <person name="van de Weg E."/>
            <person name="Wang J.Y."/>
            <person name="Gao Z.S."/>
        </authorList>
    </citation>
    <scope>NUCLEOTIDE SEQUENCE [LARGE SCALE GENOMIC DNA]</scope>
    <source>
        <tissue evidence="2">Leaves</tissue>
    </source>
</reference>
<dbReference type="PANTHER" id="PTHR47794:SF1">
    <property type="entry name" value="VACUOLAR PROTEIN SORTING-ASSOCIATED PROTEIN 27"/>
    <property type="match status" value="1"/>
</dbReference>
<evidence type="ECO:0000313" key="2">
    <source>
        <dbReference type="EMBL" id="KAB1209670.1"/>
    </source>
</evidence>
<dbReference type="GO" id="GO:0043130">
    <property type="term" value="F:ubiquitin binding"/>
    <property type="evidence" value="ECO:0007669"/>
    <property type="project" value="TreeGrafter"/>
</dbReference>
<sequence length="258" mass="28228">MILDLKDFGTIQCVEVLGEVVIKDRIWKMKVEGGVIFFLCWQTIYEVTYKHSVRKNALHRSGKDNPQASSDGVDRVTDTVSKLGIGGDEDLTAGPPAEHGSVSVISECKCRMPLCICEAPALSTSALHQQKIRPVSTVTPQMNPKPKNTDTILRKGATSNKSSSVSNVVLNKPQMDYESNGEGLREAIKNGDTAAVKKLLSEAALFNQTDIVFILMECGASMNYKNAQGETPLDCAPVTLQYKMRKSVEEGEAMHEHV</sequence>
<proteinExistence type="predicted"/>
<dbReference type="EMBL" id="RXIC02000024">
    <property type="protein sequence ID" value="KAB1209670.1"/>
    <property type="molecule type" value="Genomic_DNA"/>
</dbReference>
<dbReference type="GO" id="GO:0006623">
    <property type="term" value="P:protein targeting to vacuole"/>
    <property type="evidence" value="ECO:0007669"/>
    <property type="project" value="TreeGrafter"/>
</dbReference>
<dbReference type="PANTHER" id="PTHR47794">
    <property type="entry name" value="VACUOLAR PROTEIN SORTING-ASSOCIATED PROTEIN 27"/>
    <property type="match status" value="1"/>
</dbReference>
<organism evidence="2 3">
    <name type="scientific">Morella rubra</name>
    <name type="common">Chinese bayberry</name>
    <dbReference type="NCBI Taxonomy" id="262757"/>
    <lineage>
        <taxon>Eukaryota</taxon>
        <taxon>Viridiplantae</taxon>
        <taxon>Streptophyta</taxon>
        <taxon>Embryophyta</taxon>
        <taxon>Tracheophyta</taxon>
        <taxon>Spermatophyta</taxon>
        <taxon>Magnoliopsida</taxon>
        <taxon>eudicotyledons</taxon>
        <taxon>Gunneridae</taxon>
        <taxon>Pentapetalae</taxon>
        <taxon>rosids</taxon>
        <taxon>fabids</taxon>
        <taxon>Fagales</taxon>
        <taxon>Myricaceae</taxon>
        <taxon>Morella</taxon>
    </lineage>
</organism>
<dbReference type="GO" id="GO:0032266">
    <property type="term" value="F:phosphatidylinositol-3-phosphate binding"/>
    <property type="evidence" value="ECO:0007669"/>
    <property type="project" value="TreeGrafter"/>
</dbReference>
<dbReference type="Gene3D" id="1.25.40.20">
    <property type="entry name" value="Ankyrin repeat-containing domain"/>
    <property type="match status" value="1"/>
</dbReference>